<evidence type="ECO:0000313" key="1">
    <source>
        <dbReference type="EMBL" id="MFF0456549.1"/>
    </source>
</evidence>
<keyword evidence="2" id="KW-1185">Reference proteome</keyword>
<accession>A0ABW6NN09</accession>
<protein>
    <recommendedName>
        <fullName evidence="3">SWIM-type domain-containing protein</fullName>
    </recommendedName>
</protein>
<organism evidence="1 2">
    <name type="scientific">Nocardia africana</name>
    <dbReference type="NCBI Taxonomy" id="134964"/>
    <lineage>
        <taxon>Bacteria</taxon>
        <taxon>Bacillati</taxon>
        <taxon>Actinomycetota</taxon>
        <taxon>Actinomycetes</taxon>
        <taxon>Mycobacteriales</taxon>
        <taxon>Nocardiaceae</taxon>
        <taxon>Nocardia</taxon>
    </lineage>
</organism>
<dbReference type="RefSeq" id="WP_387253421.1">
    <property type="nucleotide sequence ID" value="NZ_JBIALX010000010.1"/>
</dbReference>
<name>A0ABW6NN09_9NOCA</name>
<reference evidence="1 2" key="1">
    <citation type="submission" date="2024-10" db="EMBL/GenBank/DDBJ databases">
        <title>The Natural Products Discovery Center: Release of the First 8490 Sequenced Strains for Exploring Actinobacteria Biosynthetic Diversity.</title>
        <authorList>
            <person name="Kalkreuter E."/>
            <person name="Kautsar S.A."/>
            <person name="Yang D."/>
            <person name="Bader C.D."/>
            <person name="Teijaro C.N."/>
            <person name="Fluegel L."/>
            <person name="Davis C.M."/>
            <person name="Simpson J.R."/>
            <person name="Lauterbach L."/>
            <person name="Steele A.D."/>
            <person name="Gui C."/>
            <person name="Meng S."/>
            <person name="Li G."/>
            <person name="Viehrig K."/>
            <person name="Ye F."/>
            <person name="Su P."/>
            <person name="Kiefer A.F."/>
            <person name="Nichols A."/>
            <person name="Cepeda A.J."/>
            <person name="Yan W."/>
            <person name="Fan B."/>
            <person name="Jiang Y."/>
            <person name="Adhikari A."/>
            <person name="Zheng C.-J."/>
            <person name="Schuster L."/>
            <person name="Cowan T.M."/>
            <person name="Smanski M.J."/>
            <person name="Chevrette M.G."/>
            <person name="De Carvalho L.P.S."/>
            <person name="Shen B."/>
        </authorList>
    </citation>
    <scope>NUCLEOTIDE SEQUENCE [LARGE SCALE GENOMIC DNA]</scope>
    <source>
        <strain evidence="1 2">NPDC004550</strain>
    </source>
</reference>
<dbReference type="Proteomes" id="UP001601521">
    <property type="component" value="Unassembled WGS sequence"/>
</dbReference>
<dbReference type="EMBL" id="JBIALX010000010">
    <property type="protein sequence ID" value="MFF0456549.1"/>
    <property type="molecule type" value="Genomic_DNA"/>
</dbReference>
<comment type="caution">
    <text evidence="1">The sequence shown here is derived from an EMBL/GenBank/DDBJ whole genome shotgun (WGS) entry which is preliminary data.</text>
</comment>
<proteinExistence type="predicted"/>
<sequence length="197" mass="21007">MPDNEFGYTPWGMGWVRLAEPIRTARPEPLLPRARRIARNGGVELKIDGATVSARIHRGGQASVTLLEIAPLPASAVHAMAEHIPAHLVQLTDEVHAALTAAGLAPTPRLGATDCSCSARNPRCLHLLATCYALARAVDENPWLSLDLQGYRAGGTEESGTAQAPPARWTPLHSLDPATFFTGVPAGEQVRRRSSTG</sequence>
<evidence type="ECO:0008006" key="3">
    <source>
        <dbReference type="Google" id="ProtNLM"/>
    </source>
</evidence>
<gene>
    <name evidence="1" type="ORF">ACFYTH_24580</name>
</gene>
<evidence type="ECO:0000313" key="2">
    <source>
        <dbReference type="Proteomes" id="UP001601521"/>
    </source>
</evidence>